<feature type="compositionally biased region" description="Basic and acidic residues" evidence="2">
    <location>
        <begin position="1178"/>
        <end position="1195"/>
    </location>
</feature>
<keyword evidence="3" id="KW-1133">Transmembrane helix</keyword>
<feature type="transmembrane region" description="Helical" evidence="3">
    <location>
        <begin position="1045"/>
        <end position="1066"/>
    </location>
</feature>
<feature type="domain" description="FAM91 N-terminal" evidence="4">
    <location>
        <begin position="273"/>
        <end position="556"/>
    </location>
</feature>
<feature type="region of interest" description="Disordered" evidence="2">
    <location>
        <begin position="1069"/>
        <end position="1195"/>
    </location>
</feature>
<feature type="region of interest" description="Disordered" evidence="2">
    <location>
        <begin position="19"/>
        <end position="53"/>
    </location>
</feature>
<feature type="compositionally biased region" description="Polar residues" evidence="2">
    <location>
        <begin position="19"/>
        <end position="38"/>
    </location>
</feature>
<dbReference type="STRING" id="1890364.A0A2P6ND72"/>
<organism evidence="6 7">
    <name type="scientific">Planoprotostelium fungivorum</name>
    <dbReference type="NCBI Taxonomy" id="1890364"/>
    <lineage>
        <taxon>Eukaryota</taxon>
        <taxon>Amoebozoa</taxon>
        <taxon>Evosea</taxon>
        <taxon>Variosea</taxon>
        <taxon>Cavosteliida</taxon>
        <taxon>Cavosteliaceae</taxon>
        <taxon>Planoprotostelium</taxon>
    </lineage>
</organism>
<dbReference type="Pfam" id="PF14647">
    <property type="entry name" value="FAM91_N"/>
    <property type="match status" value="1"/>
</dbReference>
<proteinExistence type="inferred from homology"/>
<dbReference type="Pfam" id="PF14648">
    <property type="entry name" value="FAM91_C"/>
    <property type="match status" value="2"/>
</dbReference>
<dbReference type="InterPro" id="IPR028097">
    <property type="entry name" value="FAM91_C_dom"/>
</dbReference>
<evidence type="ECO:0000256" key="2">
    <source>
        <dbReference type="SAM" id="MobiDB-lite"/>
    </source>
</evidence>
<keyword evidence="3" id="KW-0812">Transmembrane</keyword>
<accession>A0A2P6ND72</accession>
<dbReference type="PANTHER" id="PTHR28441:SF2">
    <property type="entry name" value="PROTEIN FAM91A1"/>
    <property type="match status" value="1"/>
</dbReference>
<feature type="compositionally biased region" description="Low complexity" evidence="2">
    <location>
        <begin position="592"/>
        <end position="602"/>
    </location>
</feature>
<dbReference type="EMBL" id="MDYQ01000114">
    <property type="protein sequence ID" value="PRP81899.1"/>
    <property type="molecule type" value="Genomic_DNA"/>
</dbReference>
<dbReference type="InterPro" id="IPR028091">
    <property type="entry name" value="FAM91_N_dom"/>
</dbReference>
<dbReference type="OrthoDB" id="275996at2759"/>
<feature type="domain" description="FAM91 C-terminal" evidence="5">
    <location>
        <begin position="630"/>
        <end position="912"/>
    </location>
</feature>
<dbReference type="InParanoid" id="A0A2P6ND72"/>
<keyword evidence="3" id="KW-0472">Membrane</keyword>
<protein>
    <submittedName>
        <fullName evidence="6">Uncharacterized protein</fullName>
    </submittedName>
</protein>
<reference evidence="6 7" key="1">
    <citation type="journal article" date="2018" name="Genome Biol. Evol.">
        <title>Multiple Roots of Fruiting Body Formation in Amoebozoa.</title>
        <authorList>
            <person name="Hillmann F."/>
            <person name="Forbes G."/>
            <person name="Novohradska S."/>
            <person name="Ferling I."/>
            <person name="Riege K."/>
            <person name="Groth M."/>
            <person name="Westermann M."/>
            <person name="Marz M."/>
            <person name="Spaller T."/>
            <person name="Winckler T."/>
            <person name="Schaap P."/>
            <person name="Glockner G."/>
        </authorList>
    </citation>
    <scope>NUCLEOTIDE SEQUENCE [LARGE SCALE GENOMIC DNA]</scope>
    <source>
        <strain evidence="6 7">Jena</strain>
    </source>
</reference>
<feature type="compositionally biased region" description="Basic and acidic residues" evidence="2">
    <location>
        <begin position="1069"/>
        <end position="1160"/>
    </location>
</feature>
<feature type="domain" description="FAM91 C-terminal" evidence="5">
    <location>
        <begin position="919"/>
        <end position="1024"/>
    </location>
</feature>
<dbReference type="InterPro" id="IPR039199">
    <property type="entry name" value="FAM91"/>
</dbReference>
<comment type="similarity">
    <text evidence="1">Belongs to the FAM91 family.</text>
</comment>
<evidence type="ECO:0000259" key="4">
    <source>
        <dbReference type="Pfam" id="PF14647"/>
    </source>
</evidence>
<gene>
    <name evidence="6" type="ORF">PROFUN_10607</name>
</gene>
<evidence type="ECO:0000256" key="1">
    <source>
        <dbReference type="ARBA" id="ARBA00010319"/>
    </source>
</evidence>
<name>A0A2P6ND72_9EUKA</name>
<dbReference type="AlphaFoldDB" id="A0A2P6ND72"/>
<evidence type="ECO:0000256" key="3">
    <source>
        <dbReference type="SAM" id="Phobius"/>
    </source>
</evidence>
<evidence type="ECO:0000259" key="5">
    <source>
        <dbReference type="Pfam" id="PF14648"/>
    </source>
</evidence>
<dbReference type="Proteomes" id="UP000241769">
    <property type="component" value="Unassembled WGS sequence"/>
</dbReference>
<dbReference type="FunCoup" id="A0A2P6ND72">
    <property type="interactions" value="144"/>
</dbReference>
<keyword evidence="7" id="KW-1185">Reference proteome</keyword>
<dbReference type="PANTHER" id="PTHR28441">
    <property type="entry name" value="PROTEIN FAM91A1"/>
    <property type="match status" value="1"/>
</dbReference>
<feature type="region of interest" description="Disordered" evidence="2">
    <location>
        <begin position="588"/>
        <end position="608"/>
    </location>
</feature>
<evidence type="ECO:0000313" key="6">
    <source>
        <dbReference type="EMBL" id="PRP81899.1"/>
    </source>
</evidence>
<sequence length="1195" mass="138202">MLDTCTISSGTVTQVQLHSDSFSHNNGPQGGAISSTGQRKYDHQDNNASGNVRGMYIHSGYGKAQWRDSVMMSNTAGNHGGGCQMTNSDVTLTDVQWINNYAAVQGEKHIQEKRNFVIKSHEKSRTCHSEQTRPVDDLVLDDATSRQASKYTTVQMFQENHSASFNLISHRSNDGQSKDGFHRRCQHVHKVLRNCMYIGEILRLGMRSIIFQCMYNNHSEKTTVIREHFPLLCGFTALTCCVVDKCQTFNLKRTTQEIDGMEEEDEKELEKYILQQFTWDKLPSAVRKRLENSREVWKEKVQVTKYSIKHQLRWKTNIVKQMYPDEKAYYQQILKISRTHFMLYPYHLADVMTKTMRMTPFRFYLEMMEDVMRGGVRLLGIGRNEYIDNMNRCRSRGWLWKMKRNAFKECLPTHPVEIEIEYWWMCVRSSSPEEDLRSMTEMERSVLALLDVGPRQAGTLDRNSVHSLYTKGSIYLDVPIGDDDYISVPPLENFVMNRVSGDYFENLLYKIFVSLDERTSVKELSSILDVDLEMAKQAVSLYCRLAFAKKKTVEPLLVYGEDEMVGIRTQWHSTWLLMAKTQSSSSLFDNESSQTSDSLSSSVQTPKMDSPTIAKQFTAYRTDSSQQLPHKKRIGFIFDYTLTALLMMGNLGSGLKMHAVTMYEVGKLSEESLEEFLQELDKVSDVAEGEAQRYHDHAIALRETIYFLRKKINSDDRFGGVDLLRSERLASLDPNTRERILYQNYEMLISMAPISNESEVITSTTPRHFGPAIAEFNSMWMRLYLYHCAGDGPPCQMLTRGARVRVLPEELRVCSYLRMFSWTHDSIISPISGVLQILNEHLLDCPVMIQYFGESADTMEICVPFPFDAVEGKVPRRETDYNADNLHKHPLLQKLQEKLMLAHSFGYIKMLRIKGIDGQLRWVPEDVYFGIPLNDLVLNQKVTAKIQQYDLFSAENMDKQSEAARTLSIRLLDFITSHVNLPPRHNTHPLHSIIKANEPKVEKTEEIEFDLETVPYPSKNLRFTREDGLTHLTNGSQNRNTNMRVTSFIIFALLALVLLSITVDAVKSDKLKRERPPRPERPDLGDRYDRPERFGPRDRKGPMDDKSKHMAKLLEERKKETRKRAEEARASGDETLAKNLERKLEHLDKQMERLNDDRRPGAPHMPPIPNAEDLIQQKMREREKAREKRIRRDDF</sequence>
<evidence type="ECO:0000313" key="7">
    <source>
        <dbReference type="Proteomes" id="UP000241769"/>
    </source>
</evidence>
<comment type="caution">
    <text evidence="6">The sequence shown here is derived from an EMBL/GenBank/DDBJ whole genome shotgun (WGS) entry which is preliminary data.</text>
</comment>